<organism evidence="1 2">
    <name type="scientific">Nibricoccus aquaticus</name>
    <dbReference type="NCBI Taxonomy" id="2576891"/>
    <lineage>
        <taxon>Bacteria</taxon>
        <taxon>Pseudomonadati</taxon>
        <taxon>Verrucomicrobiota</taxon>
        <taxon>Opitutia</taxon>
        <taxon>Opitutales</taxon>
        <taxon>Opitutaceae</taxon>
        <taxon>Nibricoccus</taxon>
    </lineage>
</organism>
<name>A0A290QB83_9BACT</name>
<accession>A0A290QB83</accession>
<gene>
    <name evidence="1" type="ORF">CMV30_18080</name>
</gene>
<dbReference type="SUPFAM" id="SSF53448">
    <property type="entry name" value="Nucleotide-diphospho-sugar transferases"/>
    <property type="match status" value="1"/>
</dbReference>
<evidence type="ECO:0000313" key="1">
    <source>
        <dbReference type="EMBL" id="ATC65703.1"/>
    </source>
</evidence>
<dbReference type="CDD" id="cd00761">
    <property type="entry name" value="Glyco_tranf_GTA_type"/>
    <property type="match status" value="1"/>
</dbReference>
<evidence type="ECO:0008006" key="3">
    <source>
        <dbReference type="Google" id="ProtNLM"/>
    </source>
</evidence>
<reference evidence="1 2" key="1">
    <citation type="submission" date="2017-09" db="EMBL/GenBank/DDBJ databases">
        <title>Complete genome sequence of Verrucomicrobial strain HZ-65, isolated from freshwater.</title>
        <authorList>
            <person name="Choi A."/>
        </authorList>
    </citation>
    <scope>NUCLEOTIDE SEQUENCE [LARGE SCALE GENOMIC DNA]</scope>
    <source>
        <strain evidence="1 2">HZ-65</strain>
    </source>
</reference>
<dbReference type="RefSeq" id="WP_096057332.1">
    <property type="nucleotide sequence ID" value="NZ_CP023344.1"/>
</dbReference>
<dbReference type="OrthoDB" id="5379371at2"/>
<sequence>MPPAPFPVTLQISLAPGDHRLAEKLLTHQVEFWRRGVNEILLTIDTRRSPGRFGEDWKKGRRRILEIVAQIPGARIVEIDYSRESRHAIADEFFGDVRPPTKDWRGGPYYAYFFGLHHARNDFILHADADIFFGGDGLRWLEAALPLYTTQTDLLFFSPLPGPPTTDGSLKQLKAPRETIGGIDGYVFSAMSTRVFLFSRTRFRERITALVPRAPAFRARLLALLDGHPAQELPENLFTEAMRERGLKRFDFAGPSPGCWTLHPPYRCEDFFNKLPDLIARIEKADLPAAQLGDHDFNTSLVDWTEAKTRMASRRWWHRLRDRFWE</sequence>
<proteinExistence type="predicted"/>
<dbReference type="InterPro" id="IPR029044">
    <property type="entry name" value="Nucleotide-diphossugar_trans"/>
</dbReference>
<evidence type="ECO:0000313" key="2">
    <source>
        <dbReference type="Proteomes" id="UP000217265"/>
    </source>
</evidence>
<dbReference type="EMBL" id="CP023344">
    <property type="protein sequence ID" value="ATC65703.1"/>
    <property type="molecule type" value="Genomic_DNA"/>
</dbReference>
<dbReference type="Proteomes" id="UP000217265">
    <property type="component" value="Chromosome"/>
</dbReference>
<protein>
    <recommendedName>
        <fullName evidence="3">Glycosyltransferase 2-like domain-containing protein</fullName>
    </recommendedName>
</protein>
<dbReference type="AlphaFoldDB" id="A0A290QB83"/>
<dbReference type="KEGG" id="vbh:CMV30_18080"/>
<keyword evidence="2" id="KW-1185">Reference proteome</keyword>